<reference evidence="1 2" key="1">
    <citation type="submission" date="2018-12" db="EMBL/GenBank/DDBJ databases">
        <title>Genomic taxonomy of the Vibrionaceae family.</title>
        <authorList>
            <person name="Gomez-Gil B."/>
            <person name="Enciso-Ibarra K."/>
        </authorList>
    </citation>
    <scope>NUCLEOTIDE SEQUENCE [LARGE SCALE GENOMIC DNA]</scope>
    <source>
        <strain evidence="1 2">CAIM 594</strain>
    </source>
</reference>
<organism evidence="1 2">
    <name type="scientific">Vibrio pectenicida</name>
    <dbReference type="NCBI Taxonomy" id="62763"/>
    <lineage>
        <taxon>Bacteria</taxon>
        <taxon>Pseudomonadati</taxon>
        <taxon>Pseudomonadota</taxon>
        <taxon>Gammaproteobacteria</taxon>
        <taxon>Vibrionales</taxon>
        <taxon>Vibrionaceae</taxon>
        <taxon>Vibrio</taxon>
    </lineage>
</organism>
<evidence type="ECO:0000313" key="2">
    <source>
        <dbReference type="Proteomes" id="UP000269041"/>
    </source>
</evidence>
<comment type="caution">
    <text evidence="1">The sequence shown here is derived from an EMBL/GenBank/DDBJ whole genome shotgun (WGS) entry which is preliminary data.</text>
</comment>
<gene>
    <name evidence="1" type="ORF">EJA03_07420</name>
</gene>
<accession>A0A427U4Z7</accession>
<proteinExistence type="predicted"/>
<dbReference type="AlphaFoldDB" id="A0A427U4Z7"/>
<keyword evidence="2" id="KW-1185">Reference proteome</keyword>
<dbReference type="EMBL" id="RSFA01000024">
    <property type="protein sequence ID" value="RSD31746.1"/>
    <property type="molecule type" value="Genomic_DNA"/>
</dbReference>
<evidence type="ECO:0000313" key="1">
    <source>
        <dbReference type="EMBL" id="RSD31746.1"/>
    </source>
</evidence>
<sequence>MQKPLSTEQKKVMVERCQVSILYFSVPGRNRLYAYMAWDARKAEKMLTKLYELSQTWAERYPEKVYVFRAEESRLSLWHDCFIKEVQAMMTSQENEKAQQVVETSLWGRVKRLLTRDVSSSQEGMTVTLLSNKEAS</sequence>
<dbReference type="Proteomes" id="UP000269041">
    <property type="component" value="Unassembled WGS sequence"/>
</dbReference>
<name>A0A427U4Z7_9VIBR</name>
<dbReference type="RefSeq" id="WP_125320602.1">
    <property type="nucleotide sequence ID" value="NZ_AP024891.1"/>
</dbReference>
<protein>
    <submittedName>
        <fullName evidence="1">Uncharacterized protein</fullName>
    </submittedName>
</protein>